<feature type="coiled-coil region" evidence="1">
    <location>
        <begin position="50"/>
        <end position="81"/>
    </location>
</feature>
<sequence length="93" mass="10624">MLKKLFITGFVSLFVLQGVAEAASISSRVRVLESKVYKQDKKIKEAYSSQKQSEAKADKSLSKVQALEKRLNAMLEEQKKEQKPKTDKRYAFP</sequence>
<organism evidence="2 3">
    <name type="scientific">Thiomicrorhabdus sediminis</name>
    <dbReference type="NCBI Taxonomy" id="2580412"/>
    <lineage>
        <taxon>Bacteria</taxon>
        <taxon>Pseudomonadati</taxon>
        <taxon>Pseudomonadota</taxon>
        <taxon>Gammaproteobacteria</taxon>
        <taxon>Thiotrichales</taxon>
        <taxon>Piscirickettsiaceae</taxon>
        <taxon>Thiomicrorhabdus</taxon>
    </lineage>
</organism>
<dbReference type="OrthoDB" id="5612703at2"/>
<proteinExistence type="predicted"/>
<dbReference type="AlphaFoldDB" id="A0A4P9K674"/>
<dbReference type="RefSeq" id="WP_138565173.1">
    <property type="nucleotide sequence ID" value="NZ_CP040602.1"/>
</dbReference>
<gene>
    <name evidence="2" type="ORF">FE785_07560</name>
</gene>
<keyword evidence="3" id="KW-1185">Reference proteome</keyword>
<keyword evidence="1" id="KW-0175">Coiled coil</keyword>
<accession>A0A4P9K674</accession>
<dbReference type="Proteomes" id="UP000304864">
    <property type="component" value="Chromosome"/>
</dbReference>
<evidence type="ECO:0000313" key="3">
    <source>
        <dbReference type="Proteomes" id="UP000304864"/>
    </source>
</evidence>
<evidence type="ECO:0000313" key="2">
    <source>
        <dbReference type="EMBL" id="QCU90499.1"/>
    </source>
</evidence>
<reference evidence="2 3" key="1">
    <citation type="submission" date="2019-05" db="EMBL/GenBank/DDBJ databases">
        <title>Thiomicrorhabdus sediminis sp. nov, a novel sulfur-oxidizing bacterium isolated from coastal sediment.</title>
        <authorList>
            <person name="Liu X."/>
        </authorList>
    </citation>
    <scope>NUCLEOTIDE SEQUENCE [LARGE SCALE GENOMIC DNA]</scope>
    <source>
        <strain evidence="2 3">G1</strain>
    </source>
</reference>
<protein>
    <submittedName>
        <fullName evidence="2">Uncharacterized protein</fullName>
    </submittedName>
</protein>
<dbReference type="EMBL" id="CP040602">
    <property type="protein sequence ID" value="QCU90499.1"/>
    <property type="molecule type" value="Genomic_DNA"/>
</dbReference>
<dbReference type="KEGG" id="thig:FE785_07560"/>
<name>A0A4P9K674_9GAMM</name>
<evidence type="ECO:0000256" key="1">
    <source>
        <dbReference type="SAM" id="Coils"/>
    </source>
</evidence>